<evidence type="ECO:0000256" key="1">
    <source>
        <dbReference type="ARBA" id="ARBA00022737"/>
    </source>
</evidence>
<evidence type="ECO:0000313" key="8">
    <source>
        <dbReference type="Proteomes" id="UP000183940"/>
    </source>
</evidence>
<feature type="repeat" description="TPR" evidence="3">
    <location>
        <begin position="375"/>
        <end position="408"/>
    </location>
</feature>
<accession>A0A1L9QJJ8</accession>
<dbReference type="InterPro" id="IPR019734">
    <property type="entry name" value="TPR_rpt"/>
</dbReference>
<feature type="repeat" description="TPR" evidence="3">
    <location>
        <begin position="341"/>
        <end position="374"/>
    </location>
</feature>
<evidence type="ECO:0000256" key="3">
    <source>
        <dbReference type="PROSITE-ProRule" id="PRU00339"/>
    </source>
</evidence>
<protein>
    <submittedName>
        <fullName evidence="7">Uncharacterized protein</fullName>
    </submittedName>
</protein>
<evidence type="ECO:0000256" key="6">
    <source>
        <dbReference type="SAM" id="Phobius"/>
    </source>
</evidence>
<keyword evidence="4" id="KW-0175">Coiled coil</keyword>
<dbReference type="SUPFAM" id="SSF48452">
    <property type="entry name" value="TPR-like"/>
    <property type="match status" value="1"/>
</dbReference>
<name>A0A1L9QJJ8_9CYAN</name>
<evidence type="ECO:0000313" key="7">
    <source>
        <dbReference type="EMBL" id="OJJ14562.1"/>
    </source>
</evidence>
<sequence length="620" mass="70826">MGVDAMRMSTVALVTLAALIGPEFRSSSNLSQSPIQPIGDTGKTEKPDLDPKFIDSIVQQVMPVALASISPPEVVLPVAESTDEPFDRTSLSHEDIQHLKTMISQVVDTSIAQENLALVGGDDRLPKIEGTITVLNLLMVLIVSMPVMAMALFCFIRGWVVQDLVKLIHSQLEGFSDLDRDLKDYHLKADDWMGELYRHLNLYKQHIRDELTTVHEQSQQSQISLEELEKIKRQMMRQFQEMLTETKAEKESLFQEMSQTRPSQMVEALPVNLSSEVPDFLPPQLNRSLVPDSAHPQSVVNPDELTMEDYVRQAKQFTQVHRYEDAIAAYHKALEWLPDSYETWLAIGRLYVKQHHYYRALEAYQKAIDIDETRDEGWYNLGNTLSKLENYLRALTAYDRALSIYPGRYEAWYNQGSAFAKLGRYAEAIDSYDRALILNPQSWEAWYHRGNLLGWIGEYEKAILSYDKSVNLHSQNSEPWYKQGLALAKLNRHQEALACYDIALSLGKHGEGLWRNRGATLESLNRYEEAIASYEQALAVEPEMLDLWFRIAYLLDHLNRPEKALETYNHILSIQPNHPEALKLKGNILVEFHHYQEAIDSFTEALEAQKTGTCAVQVAS</sequence>
<evidence type="ECO:0000256" key="2">
    <source>
        <dbReference type="ARBA" id="ARBA00022803"/>
    </source>
</evidence>
<feature type="repeat" description="TPR" evidence="3">
    <location>
        <begin position="579"/>
        <end position="612"/>
    </location>
</feature>
<dbReference type="STRING" id="1925591.BI308_24935"/>
<keyword evidence="6" id="KW-0812">Transmembrane</keyword>
<dbReference type="EMBL" id="MLAW01000079">
    <property type="protein sequence ID" value="OJJ14562.1"/>
    <property type="molecule type" value="Genomic_DNA"/>
</dbReference>
<dbReference type="PROSITE" id="PS50293">
    <property type="entry name" value="TPR_REGION"/>
    <property type="match status" value="2"/>
</dbReference>
<keyword evidence="2 3" id="KW-0802">TPR repeat</keyword>
<keyword evidence="6" id="KW-1133">Transmembrane helix</keyword>
<feature type="repeat" description="TPR" evidence="3">
    <location>
        <begin position="443"/>
        <end position="476"/>
    </location>
</feature>
<feature type="repeat" description="TPR" evidence="3">
    <location>
        <begin position="409"/>
        <end position="442"/>
    </location>
</feature>
<reference evidence="7" key="1">
    <citation type="submission" date="2016-10" db="EMBL/GenBank/DDBJ databases">
        <title>CRISPR-Cas defence system in Roseofilum reptotaenium: evidence of a bacteriophage-cyanobacterium arms race in the coral black band disease.</title>
        <authorList>
            <person name="Buerger P."/>
            <person name="Wood-Charlson E.M."/>
            <person name="Weynberg K.D."/>
            <person name="Willis B."/>
            <person name="Van Oppen M.J."/>
        </authorList>
    </citation>
    <scope>NUCLEOTIDE SEQUENCE [LARGE SCALE GENOMIC DNA]</scope>
    <source>
        <strain evidence="7">AO1-A</strain>
    </source>
</reference>
<dbReference type="Pfam" id="PF13432">
    <property type="entry name" value="TPR_16"/>
    <property type="match status" value="2"/>
</dbReference>
<dbReference type="SUPFAM" id="SSF48439">
    <property type="entry name" value="Protein prenylyltransferase"/>
    <property type="match status" value="1"/>
</dbReference>
<feature type="compositionally biased region" description="Polar residues" evidence="5">
    <location>
        <begin position="26"/>
        <end position="35"/>
    </location>
</feature>
<feature type="transmembrane region" description="Helical" evidence="6">
    <location>
        <begin position="134"/>
        <end position="156"/>
    </location>
</feature>
<dbReference type="PANTHER" id="PTHR44943:SF8">
    <property type="entry name" value="TPR REPEAT-CONTAINING PROTEIN MJ0263"/>
    <property type="match status" value="1"/>
</dbReference>
<dbReference type="InterPro" id="IPR051685">
    <property type="entry name" value="Ycf3/AcsC/BcsC/TPR_MFPF"/>
</dbReference>
<feature type="coiled-coil region" evidence="4">
    <location>
        <begin position="225"/>
        <end position="256"/>
    </location>
</feature>
<dbReference type="AlphaFoldDB" id="A0A1L9QJJ8"/>
<keyword evidence="8" id="KW-1185">Reference proteome</keyword>
<gene>
    <name evidence="7" type="ORF">BI308_24935</name>
</gene>
<evidence type="ECO:0000256" key="4">
    <source>
        <dbReference type="SAM" id="Coils"/>
    </source>
</evidence>
<evidence type="ECO:0000256" key="5">
    <source>
        <dbReference type="SAM" id="MobiDB-lite"/>
    </source>
</evidence>
<dbReference type="Gene3D" id="1.25.40.10">
    <property type="entry name" value="Tetratricopeptide repeat domain"/>
    <property type="match status" value="3"/>
</dbReference>
<dbReference type="PANTHER" id="PTHR44943">
    <property type="entry name" value="CELLULOSE SYNTHASE OPERON PROTEIN C"/>
    <property type="match status" value="1"/>
</dbReference>
<dbReference type="InterPro" id="IPR011990">
    <property type="entry name" value="TPR-like_helical_dom_sf"/>
</dbReference>
<keyword evidence="6" id="KW-0472">Membrane</keyword>
<feature type="region of interest" description="Disordered" evidence="5">
    <location>
        <begin position="26"/>
        <end position="47"/>
    </location>
</feature>
<feature type="repeat" description="TPR" evidence="3">
    <location>
        <begin position="307"/>
        <end position="340"/>
    </location>
</feature>
<dbReference type="Pfam" id="PF14559">
    <property type="entry name" value="TPR_19"/>
    <property type="match status" value="2"/>
</dbReference>
<feature type="repeat" description="TPR" evidence="3">
    <location>
        <begin position="545"/>
        <end position="578"/>
    </location>
</feature>
<feature type="repeat" description="TPR" evidence="3">
    <location>
        <begin position="511"/>
        <end position="544"/>
    </location>
</feature>
<dbReference type="PROSITE" id="PS50005">
    <property type="entry name" value="TPR"/>
    <property type="match status" value="8"/>
</dbReference>
<dbReference type="SMART" id="SM00028">
    <property type="entry name" value="TPR"/>
    <property type="match status" value="9"/>
</dbReference>
<comment type="caution">
    <text evidence="7">The sequence shown here is derived from an EMBL/GenBank/DDBJ whole genome shotgun (WGS) entry which is preliminary data.</text>
</comment>
<dbReference type="Proteomes" id="UP000183940">
    <property type="component" value="Unassembled WGS sequence"/>
</dbReference>
<proteinExistence type="predicted"/>
<organism evidence="7 8">
    <name type="scientific">Roseofilum reptotaenium AO1-A</name>
    <dbReference type="NCBI Taxonomy" id="1925591"/>
    <lineage>
        <taxon>Bacteria</taxon>
        <taxon>Bacillati</taxon>
        <taxon>Cyanobacteriota</taxon>
        <taxon>Cyanophyceae</taxon>
        <taxon>Desertifilales</taxon>
        <taxon>Desertifilaceae</taxon>
        <taxon>Roseofilum</taxon>
    </lineage>
</organism>
<keyword evidence="1" id="KW-0677">Repeat</keyword>